<evidence type="ECO:0000256" key="5">
    <source>
        <dbReference type="ARBA" id="ARBA00024335"/>
    </source>
</evidence>
<reference evidence="6 7" key="1">
    <citation type="submission" date="2024-04" db="EMBL/GenBank/DDBJ databases">
        <title>Kosakonia calanthae sp. nov., a halophilic bacterium isolated from leaves of Calanthe tiplacata.</title>
        <authorList>
            <person name="Wu P."/>
        </authorList>
    </citation>
    <scope>NUCLEOTIDE SEQUENCE [LARGE SCALE GENOMIC DNA]</scope>
    <source>
        <strain evidence="6 7">BYX6</strain>
    </source>
</reference>
<gene>
    <name evidence="6" type="primary">sctL</name>
    <name evidence="6" type="ORF">AAEY27_22180</name>
</gene>
<sequence>MSLSTLPLLELETNQRLPQQNVIEAQWLQSQIHLALEKEQDEKQSRSILNAARRKAEKIVRDSAYSQLKQQKKWEAENAILRRNMLEQMESEWLAKHVKRLCEEETQHQQCVDQAAEFILNSVEQVLSAWFDQQPIDSTLCHRLAKQAQSMAQEGALRLRIHPQHLALMREHFGDRFTLVEDPDFAPDRAELASMHYSVEFSLSEHFWQLLAWLRKGDDTGGKNECQS</sequence>
<keyword evidence="2" id="KW-0813">Transport</keyword>
<evidence type="ECO:0000256" key="2">
    <source>
        <dbReference type="ARBA" id="ARBA00022448"/>
    </source>
</evidence>
<evidence type="ECO:0000256" key="3">
    <source>
        <dbReference type="ARBA" id="ARBA00022490"/>
    </source>
</evidence>
<evidence type="ECO:0000313" key="6">
    <source>
        <dbReference type="EMBL" id="WZV98286.1"/>
    </source>
</evidence>
<keyword evidence="4" id="KW-0653">Protein transport</keyword>
<accession>A0ABZ3BAQ8</accession>
<dbReference type="InterPro" id="IPR012842">
    <property type="entry name" value="T3SS_SctL/SctL2"/>
</dbReference>
<dbReference type="RefSeq" id="WP_342322898.1">
    <property type="nucleotide sequence ID" value="NZ_CP151800.1"/>
</dbReference>
<evidence type="ECO:0000256" key="4">
    <source>
        <dbReference type="ARBA" id="ARBA00022927"/>
    </source>
</evidence>
<protein>
    <submittedName>
        <fullName evidence="6">Type III secretion system stator protein SctL</fullName>
    </submittedName>
</protein>
<comment type="similarity">
    <text evidence="5">Belongs to the SctL stator family.</text>
</comment>
<keyword evidence="7" id="KW-1185">Reference proteome</keyword>
<evidence type="ECO:0000256" key="1">
    <source>
        <dbReference type="ARBA" id="ARBA00004496"/>
    </source>
</evidence>
<dbReference type="NCBIfam" id="TIGR02499">
    <property type="entry name" value="HrpE_YscL_not"/>
    <property type="match status" value="1"/>
</dbReference>
<proteinExistence type="inferred from homology"/>
<evidence type="ECO:0000313" key="7">
    <source>
        <dbReference type="Proteomes" id="UP001466893"/>
    </source>
</evidence>
<name>A0ABZ3BAQ8_9ENTR</name>
<keyword evidence="3" id="KW-0963">Cytoplasm</keyword>
<dbReference type="Proteomes" id="UP001466893">
    <property type="component" value="Chromosome"/>
</dbReference>
<organism evidence="6 7">
    <name type="scientific">Kosakonia calanthes</name>
    <dbReference type="NCBI Taxonomy" id="3139408"/>
    <lineage>
        <taxon>Bacteria</taxon>
        <taxon>Pseudomonadati</taxon>
        <taxon>Pseudomonadota</taxon>
        <taxon>Gammaproteobacteria</taxon>
        <taxon>Enterobacterales</taxon>
        <taxon>Enterobacteriaceae</taxon>
        <taxon>Kosakonia</taxon>
    </lineage>
</organism>
<comment type="subcellular location">
    <subcellularLocation>
        <location evidence="1">Cytoplasm</location>
    </subcellularLocation>
</comment>
<dbReference type="EMBL" id="CP151800">
    <property type="protein sequence ID" value="WZV98286.1"/>
    <property type="molecule type" value="Genomic_DNA"/>
</dbReference>